<dbReference type="EMBL" id="AEYI02002210">
    <property type="protein sequence ID" value="KFG29161.1"/>
    <property type="molecule type" value="Genomic_DNA"/>
</dbReference>
<evidence type="ECO:0000313" key="2">
    <source>
        <dbReference type="Proteomes" id="UP000028828"/>
    </source>
</evidence>
<evidence type="ECO:0000313" key="1">
    <source>
        <dbReference type="EMBL" id="KFG29161.1"/>
    </source>
</evidence>
<feature type="non-terminal residue" evidence="1">
    <location>
        <position position="1"/>
    </location>
</feature>
<sequence>LALKDHLRIQRTLQATVKAGSEIIEKEQNKVATIKRSETRLQVQ</sequence>
<dbReference type="VEuPathDB" id="ToxoDB:TGP89_250840B"/>
<proteinExistence type="predicted"/>
<gene>
    <name evidence="1" type="ORF">TGP89_250840B</name>
</gene>
<accession>A0A086JAJ3</accession>
<organism evidence="1 2">
    <name type="scientific">Toxoplasma gondii p89</name>
    <dbReference type="NCBI Taxonomy" id="943119"/>
    <lineage>
        <taxon>Eukaryota</taxon>
        <taxon>Sar</taxon>
        <taxon>Alveolata</taxon>
        <taxon>Apicomplexa</taxon>
        <taxon>Conoidasida</taxon>
        <taxon>Coccidia</taxon>
        <taxon>Eucoccidiorida</taxon>
        <taxon>Eimeriorina</taxon>
        <taxon>Sarcocystidae</taxon>
        <taxon>Toxoplasma</taxon>
    </lineage>
</organism>
<protein>
    <submittedName>
        <fullName evidence="1">Myosin light chain 3, related protein</fullName>
    </submittedName>
</protein>
<dbReference type="Proteomes" id="UP000028828">
    <property type="component" value="Unassembled WGS sequence"/>
</dbReference>
<name>A0A086JAJ3_TOXGO</name>
<dbReference type="AlphaFoldDB" id="A0A086JAJ3"/>
<comment type="caution">
    <text evidence="1">The sequence shown here is derived from an EMBL/GenBank/DDBJ whole genome shotgun (WGS) entry which is preliminary data.</text>
</comment>
<reference evidence="1 2" key="1">
    <citation type="submission" date="2014-03" db="EMBL/GenBank/DDBJ databases">
        <authorList>
            <person name="Sibley D."/>
            <person name="Venepally P."/>
            <person name="Karamycheva S."/>
            <person name="Hadjithomas M."/>
            <person name="Khan A."/>
            <person name="Brunk B."/>
            <person name="Roos D."/>
            <person name="Caler E."/>
            <person name="Lorenzi H."/>
        </authorList>
    </citation>
    <scope>NUCLEOTIDE SEQUENCE [LARGE SCALE GENOMIC DNA]</scope>
    <source>
        <strain evidence="2">p89</strain>
    </source>
</reference>
<feature type="non-terminal residue" evidence="1">
    <location>
        <position position="44"/>
    </location>
</feature>